<protein>
    <recommendedName>
        <fullName evidence="2">Glycosyl hydrolase-like 10 domain-containing protein</fullName>
    </recommendedName>
</protein>
<keyword evidence="4" id="KW-1185">Reference proteome</keyword>
<dbReference type="PANTHER" id="PTHR43405:SF1">
    <property type="entry name" value="GLYCOSYL HYDROLASE DIGH"/>
    <property type="match status" value="1"/>
</dbReference>
<dbReference type="AlphaFoldDB" id="A0A3D8PX41"/>
<organism evidence="3 4">
    <name type="scientific">Oceanobacillus chungangensis</name>
    <dbReference type="NCBI Taxonomy" id="1229152"/>
    <lineage>
        <taxon>Bacteria</taxon>
        <taxon>Bacillati</taxon>
        <taxon>Bacillota</taxon>
        <taxon>Bacilli</taxon>
        <taxon>Bacillales</taxon>
        <taxon>Bacillaceae</taxon>
        <taxon>Oceanobacillus</taxon>
    </lineage>
</organism>
<dbReference type="Proteomes" id="UP000256520">
    <property type="component" value="Unassembled WGS sequence"/>
</dbReference>
<feature type="domain" description="Glycosyl hydrolase-like 10" evidence="2">
    <location>
        <begin position="339"/>
        <end position="524"/>
    </location>
</feature>
<dbReference type="InterPro" id="IPR017853">
    <property type="entry name" value="GH"/>
</dbReference>
<dbReference type="InterPro" id="IPR013783">
    <property type="entry name" value="Ig-like_fold"/>
</dbReference>
<dbReference type="InterPro" id="IPR003790">
    <property type="entry name" value="GHL10"/>
</dbReference>
<evidence type="ECO:0000313" key="4">
    <source>
        <dbReference type="Proteomes" id="UP000256520"/>
    </source>
</evidence>
<accession>A0A3D8PX41</accession>
<evidence type="ECO:0000313" key="3">
    <source>
        <dbReference type="EMBL" id="RDW20663.1"/>
    </source>
</evidence>
<sequence>MQKRVEVHMKFYRPLSLLLSIILIFSMLPNSTLAEIADDDIIEVEAAPIDPTVSVEGPRHEIDFVDESIEGKADFIALYTEEFASEILVKKFWVAVQVNHNNQVVRVVSQSNNGAAPIWEDEQYLEVPDGGYVLLAHDDSWNNKDFRKYLATNFKVNDVIKLRKNGEVVPITEFMTGEGLIAGINLNNALMYTVTEAKTEITGSIRNFEEDENYQLLANGQEVDFTTDGTFSHSAELEKGTNYIDLEIYKNGSLHEVQSLVVYYKEAKAEEKEVFLWVEQGPNARRFQSSEDIYHMLVEAKDAGVTAIALDVKGVEGFAAYKENDLTGRPYISEMTSPSRAGANPDIDLLEEFIKHGHSLGLEIHAALNVFAEGSIAHDEYAVLNDHLHWEEQVYRYEDNGQILRLRESKYGQSGALVAFVNPAHPEVRDFQLKSFEEVIKNYDVDGVLLDRGRYDNYFADFSEESRLQFEAYLDERGKKLTNWPEDIFTYEGSTRIDGPLIDEWYTYRSSVIKSFTSEVRELVDQYNEAENRDVLLSSYVGSWYESYYLNGVNWASPTFEYDERLQFPQESLYTEEYYETGYTDDLDFLMIGTYQTTANEVKKYITQGNILTDGQIPLYAGMALANVQDPAVQREVFQAGLTNTNGLMLFDYSQANFPVIKASINNEDYVKDYQLGISNPKDSSNFIEGDFLNINRNDENINVFTEIFGPSTATNKWGVEAVVDASGQVVKMVNKRQAMDWSWGTQEDNNSLIPEGGFVISAQDSSGSREKRQLVANNYNIGDDVRAALLSGFLNYEGQMFNSLSVDFRGTVKVVGPGEAEVTVNGISANVEENGDFSSVVELQPGTNEIEIVVYVDGLKTHHKVVQMTAAEPTLETVRDLLEVSVINPEGIRNSLFVQLRNAERDFSKAAEFREEGKDKQAEKYENNGYGKLEEIKERVKNHVGKHIDEEDASELINMLQYIIEKRTMTDY</sequence>
<name>A0A3D8PX41_9BACI</name>
<evidence type="ECO:0000259" key="2">
    <source>
        <dbReference type="Pfam" id="PF02638"/>
    </source>
</evidence>
<keyword evidence="1" id="KW-0732">Signal</keyword>
<proteinExistence type="predicted"/>
<dbReference type="EMBL" id="PIOD01000005">
    <property type="protein sequence ID" value="RDW20663.1"/>
    <property type="molecule type" value="Genomic_DNA"/>
</dbReference>
<dbReference type="Gene3D" id="2.60.40.10">
    <property type="entry name" value="Immunoglobulins"/>
    <property type="match status" value="2"/>
</dbReference>
<dbReference type="SUPFAM" id="SSF51445">
    <property type="entry name" value="(Trans)glycosidases"/>
    <property type="match status" value="1"/>
</dbReference>
<comment type="caution">
    <text evidence="3">The sequence shown here is derived from an EMBL/GenBank/DDBJ whole genome shotgun (WGS) entry which is preliminary data.</text>
</comment>
<dbReference type="Gene3D" id="3.20.20.80">
    <property type="entry name" value="Glycosidases"/>
    <property type="match status" value="1"/>
</dbReference>
<dbReference type="Pfam" id="PF02638">
    <property type="entry name" value="GHL10"/>
    <property type="match status" value="1"/>
</dbReference>
<dbReference type="InterPro" id="IPR052177">
    <property type="entry name" value="Divisome_Glycosyl_Hydrolase"/>
</dbReference>
<gene>
    <name evidence="3" type="ORF">CWR45_05395</name>
</gene>
<dbReference type="OrthoDB" id="9760892at2"/>
<reference evidence="4" key="1">
    <citation type="submission" date="2017-11" db="EMBL/GenBank/DDBJ databases">
        <authorList>
            <person name="Zhu W."/>
        </authorList>
    </citation>
    <scope>NUCLEOTIDE SEQUENCE [LARGE SCALE GENOMIC DNA]</scope>
    <source>
        <strain evidence="4">CAU 1051</strain>
    </source>
</reference>
<evidence type="ECO:0000256" key="1">
    <source>
        <dbReference type="ARBA" id="ARBA00022729"/>
    </source>
</evidence>
<dbReference type="PANTHER" id="PTHR43405">
    <property type="entry name" value="GLYCOSYL HYDROLASE DIGH"/>
    <property type="match status" value="1"/>
</dbReference>